<feature type="compositionally biased region" description="Low complexity" evidence="1">
    <location>
        <begin position="156"/>
        <end position="179"/>
    </location>
</feature>
<evidence type="ECO:0000256" key="1">
    <source>
        <dbReference type="SAM" id="MobiDB-lite"/>
    </source>
</evidence>
<reference evidence="2" key="1">
    <citation type="journal article" date="2020" name="Stud. Mycol.">
        <title>101 Dothideomycetes genomes: a test case for predicting lifestyles and emergence of pathogens.</title>
        <authorList>
            <person name="Haridas S."/>
            <person name="Albert R."/>
            <person name="Binder M."/>
            <person name="Bloem J."/>
            <person name="Labutti K."/>
            <person name="Salamov A."/>
            <person name="Andreopoulos B."/>
            <person name="Baker S."/>
            <person name="Barry K."/>
            <person name="Bills G."/>
            <person name="Bluhm B."/>
            <person name="Cannon C."/>
            <person name="Castanera R."/>
            <person name="Culley D."/>
            <person name="Daum C."/>
            <person name="Ezra D."/>
            <person name="Gonzalez J."/>
            <person name="Henrissat B."/>
            <person name="Kuo A."/>
            <person name="Liang C."/>
            <person name="Lipzen A."/>
            <person name="Lutzoni F."/>
            <person name="Magnuson J."/>
            <person name="Mondo S."/>
            <person name="Nolan M."/>
            <person name="Ohm R."/>
            <person name="Pangilinan J."/>
            <person name="Park H.-J."/>
            <person name="Ramirez L."/>
            <person name="Alfaro M."/>
            <person name="Sun H."/>
            <person name="Tritt A."/>
            <person name="Yoshinaga Y."/>
            <person name="Zwiers L.-H."/>
            <person name="Turgeon B."/>
            <person name="Goodwin S."/>
            <person name="Spatafora J."/>
            <person name="Crous P."/>
            <person name="Grigoriev I."/>
        </authorList>
    </citation>
    <scope>NUCLEOTIDE SEQUENCE</scope>
    <source>
        <strain evidence="2">SCOH1-5</strain>
    </source>
</reference>
<proteinExistence type="predicted"/>
<gene>
    <name evidence="2" type="ORF">CERZMDRAFT_97747</name>
</gene>
<feature type="region of interest" description="Disordered" evidence="1">
    <location>
        <begin position="88"/>
        <end position="128"/>
    </location>
</feature>
<keyword evidence="3" id="KW-1185">Reference proteome</keyword>
<evidence type="ECO:0000313" key="3">
    <source>
        <dbReference type="Proteomes" id="UP000799539"/>
    </source>
</evidence>
<evidence type="ECO:0000313" key="2">
    <source>
        <dbReference type="EMBL" id="KAF2212481.1"/>
    </source>
</evidence>
<dbReference type="AlphaFoldDB" id="A0A6A6FGH4"/>
<dbReference type="Proteomes" id="UP000799539">
    <property type="component" value="Unassembled WGS sequence"/>
</dbReference>
<dbReference type="OrthoDB" id="6105938at2759"/>
<name>A0A6A6FGH4_9PEZI</name>
<dbReference type="EMBL" id="ML992673">
    <property type="protein sequence ID" value="KAF2212481.1"/>
    <property type="molecule type" value="Genomic_DNA"/>
</dbReference>
<accession>A0A6A6FGH4</accession>
<organism evidence="2 3">
    <name type="scientific">Cercospora zeae-maydis SCOH1-5</name>
    <dbReference type="NCBI Taxonomy" id="717836"/>
    <lineage>
        <taxon>Eukaryota</taxon>
        <taxon>Fungi</taxon>
        <taxon>Dikarya</taxon>
        <taxon>Ascomycota</taxon>
        <taxon>Pezizomycotina</taxon>
        <taxon>Dothideomycetes</taxon>
        <taxon>Dothideomycetidae</taxon>
        <taxon>Mycosphaerellales</taxon>
        <taxon>Mycosphaerellaceae</taxon>
        <taxon>Cercospora</taxon>
    </lineage>
</organism>
<protein>
    <submittedName>
        <fullName evidence="2">Uncharacterized protein</fullName>
    </submittedName>
</protein>
<sequence>MSENGRTGSIVDCGVACRVARVFFNIWTSVEQLPTLSTQSMKQSSAGTPAMDILTAQYTPTRHEERLRSHSPGSSLFFAWRGRKKKSRPRQAAAHCNEYGVEPGDRSSTERSSSSHEIGTPRSLPTAESGYHFRLRSPDAQELSGRLAALTQSDASQRASQDTTRTTTSTTSSDSHSSRSWCLQSCSPLRNQAAGLNLSYQPRYRDHSNESCLRRVNGQTVTAATSITSPSLPSHSRAITPSPLSVTFDNSRVQNSPTLVHKLSIQDNDFAPLPTTTTTLVIVDAEAFLTKLHQTETLLSKEYPVSIRCRAISKCVWREWRGLLYKLQESEMSTDELIHALVSTFEKSIVDYGWETNWTELDEGFVKVMQKIAESVGTSNFAAADETSGTIGWQGDSDS</sequence>
<feature type="region of interest" description="Disordered" evidence="1">
    <location>
        <begin position="151"/>
        <end position="179"/>
    </location>
</feature>